<organism evidence="2 3">
    <name type="scientific">Actinopolymorpha pittospori</name>
    <dbReference type="NCBI Taxonomy" id="648752"/>
    <lineage>
        <taxon>Bacteria</taxon>
        <taxon>Bacillati</taxon>
        <taxon>Actinomycetota</taxon>
        <taxon>Actinomycetes</taxon>
        <taxon>Propionibacteriales</taxon>
        <taxon>Actinopolymorphaceae</taxon>
        <taxon>Actinopolymorpha</taxon>
    </lineage>
</organism>
<dbReference type="Gene3D" id="3.90.1200.10">
    <property type="match status" value="1"/>
</dbReference>
<proteinExistence type="predicted"/>
<dbReference type="InterPro" id="IPR011009">
    <property type="entry name" value="Kinase-like_dom_sf"/>
</dbReference>
<reference evidence="2" key="1">
    <citation type="submission" date="2020-10" db="EMBL/GenBank/DDBJ databases">
        <title>Sequencing the genomes of 1000 actinobacteria strains.</title>
        <authorList>
            <person name="Klenk H.-P."/>
        </authorList>
    </citation>
    <scope>NUCLEOTIDE SEQUENCE</scope>
    <source>
        <strain evidence="2">DSM 45354</strain>
    </source>
</reference>
<feature type="domain" description="Aminoglycoside phosphotransferase" evidence="1">
    <location>
        <begin position="69"/>
        <end position="305"/>
    </location>
</feature>
<keyword evidence="2" id="KW-0808">Transferase</keyword>
<evidence type="ECO:0000313" key="3">
    <source>
        <dbReference type="Proteomes" id="UP000638648"/>
    </source>
</evidence>
<dbReference type="InterPro" id="IPR002575">
    <property type="entry name" value="Aminoglycoside_PTrfase"/>
</dbReference>
<dbReference type="InterPro" id="IPR051678">
    <property type="entry name" value="AGP_Transferase"/>
</dbReference>
<dbReference type="RefSeq" id="WP_192751397.1">
    <property type="nucleotide sequence ID" value="NZ_BAABJL010000197.1"/>
</dbReference>
<dbReference type="EMBL" id="JADBEM010000001">
    <property type="protein sequence ID" value="MBE1607446.1"/>
    <property type="molecule type" value="Genomic_DNA"/>
</dbReference>
<gene>
    <name evidence="2" type="ORF">HEB94_004294</name>
</gene>
<evidence type="ECO:0000259" key="1">
    <source>
        <dbReference type="Pfam" id="PF01636"/>
    </source>
</evidence>
<dbReference type="SUPFAM" id="SSF56112">
    <property type="entry name" value="Protein kinase-like (PK-like)"/>
    <property type="match status" value="1"/>
</dbReference>
<keyword evidence="3" id="KW-1185">Reference proteome</keyword>
<dbReference type="GO" id="GO:0016301">
    <property type="term" value="F:kinase activity"/>
    <property type="evidence" value="ECO:0007669"/>
    <property type="project" value="UniProtKB-KW"/>
</dbReference>
<dbReference type="AlphaFoldDB" id="A0A927MV46"/>
<comment type="caution">
    <text evidence="2">The sequence shown here is derived from an EMBL/GenBank/DDBJ whole genome shotgun (WGS) entry which is preliminary data.</text>
</comment>
<dbReference type="Pfam" id="PF01636">
    <property type="entry name" value="APH"/>
    <property type="match status" value="1"/>
</dbReference>
<dbReference type="PANTHER" id="PTHR21310">
    <property type="entry name" value="AMINOGLYCOSIDE PHOSPHOTRANSFERASE-RELATED-RELATED"/>
    <property type="match status" value="1"/>
</dbReference>
<sequence length="363" mass="39860">MALESDAAHHRRSPSTCTASRERACEVGDLSAGRTRAWDGAFWQSLWLVPGDVIRVVRECFDIAATSASLLPEGLLNQSWRIGAGEETWVLRVSRPERSRGQVAYEHAVIRDVREEFELVVVPHVGGDGATVQYQRGRLVSLFPHVHGVSGAATAPCVRGPLAAKALARLHRIGVRRPDRPQRPGFRSVHERPRWIWTAVRPVLVHALAGTTDLADLLAILDREVAELDAWLDDLATSRRPLVRGLVHGDFNPRNLLFDDGRLVAVLDWDECRMDLLAWEVAQVAFAADGLSPRAFWDAYLDAGGPLGAEDLDLLGEFARMGALSGVQWAVDHGRAAPHALDVLRDVANGLGRLRARANELGI</sequence>
<accession>A0A927MV46</accession>
<name>A0A927MV46_9ACTN</name>
<protein>
    <submittedName>
        <fullName evidence="2">Ser/Thr protein kinase RdoA (MazF antagonist)</fullName>
    </submittedName>
</protein>
<evidence type="ECO:0000313" key="2">
    <source>
        <dbReference type="EMBL" id="MBE1607446.1"/>
    </source>
</evidence>
<keyword evidence="2" id="KW-0418">Kinase</keyword>
<dbReference type="Proteomes" id="UP000638648">
    <property type="component" value="Unassembled WGS sequence"/>
</dbReference>